<sequence length="286" mass="30394">MRSHPGEVYVQRRSGYTREGLGSASIGVRLPEIARQFLVRQRMVVIGGHDTAGALWASPLYGPPGFLRASGERGVIADAAPAAGDPLEAAFAAPAPLGALAIEPATRHRMRINGTGHIQGGRLIITADQIFANCPRHITRREAHGDVTTGTFAAPSDRLSDEQLRVVAGADTFFIATSADGQGADVSHRGGSPGFVVGRSATTVSWPEYRGNAMYMTLGNIQVQPRCGLLFIDWTGSRPALQVTGSASIDWDPGRLADHPGAERMVDVVIDSVVETPGHALMWRSL</sequence>
<dbReference type="Gene3D" id="2.30.110.10">
    <property type="entry name" value="Electron Transport, Fmn-binding Protein, Chain A"/>
    <property type="match status" value="1"/>
</dbReference>
<comment type="caution">
    <text evidence="1">The sequence shown here is derived from an EMBL/GenBank/DDBJ whole genome shotgun (WGS) entry which is preliminary data.</text>
</comment>
<gene>
    <name evidence="1" type="ORF">DLJ58_11385</name>
</gene>
<dbReference type="InterPro" id="IPR012349">
    <property type="entry name" value="Split_barrel_FMN-bd"/>
</dbReference>
<protein>
    <submittedName>
        <fullName evidence="1">Oxidoreductase</fullName>
    </submittedName>
</protein>
<proteinExistence type="predicted"/>
<dbReference type="Proteomes" id="UP000266889">
    <property type="component" value="Unassembled WGS sequence"/>
</dbReference>
<dbReference type="AlphaFoldDB" id="A0A3N9XBB5"/>
<dbReference type="EMBL" id="QGSY01000157">
    <property type="protein sequence ID" value="RQX10446.1"/>
    <property type="molecule type" value="Genomic_DNA"/>
</dbReference>
<dbReference type="PANTHER" id="PTHR42815:SF2">
    <property type="entry name" value="FAD-BINDING, PUTATIVE (AFU_ORTHOLOGUE AFUA_6G07600)-RELATED"/>
    <property type="match status" value="1"/>
</dbReference>
<reference evidence="1 2" key="1">
    <citation type="submission" date="2018-05" db="EMBL/GenBank/DDBJ databases">
        <title>Micromonospora from Atacama Desert.</title>
        <authorList>
            <person name="Carro L."/>
            <person name="Goodfellow M."/>
            <person name="Klenk H.-P."/>
        </authorList>
    </citation>
    <scope>NUCLEOTIDE SEQUENCE [LARGE SCALE GENOMIC DNA]</scope>
    <source>
        <strain evidence="1 2">LB32</strain>
    </source>
</reference>
<name>A0A3N9XBB5_9ACTN</name>
<evidence type="ECO:0000313" key="2">
    <source>
        <dbReference type="Proteomes" id="UP000266889"/>
    </source>
</evidence>
<evidence type="ECO:0000313" key="1">
    <source>
        <dbReference type="EMBL" id="RQX10446.1"/>
    </source>
</evidence>
<dbReference type="SUPFAM" id="SSF50475">
    <property type="entry name" value="FMN-binding split barrel"/>
    <property type="match status" value="1"/>
</dbReference>
<dbReference type="PANTHER" id="PTHR42815">
    <property type="entry name" value="FAD-BINDING, PUTATIVE (AFU_ORTHOLOGUE AFUA_6G07600)-RELATED"/>
    <property type="match status" value="1"/>
</dbReference>
<keyword evidence="2" id="KW-1185">Reference proteome</keyword>
<accession>A0A3N9XBB5</accession>
<organism evidence="1 2">
    <name type="scientific">Micromonospora arida</name>
    <dbReference type="NCBI Taxonomy" id="2203715"/>
    <lineage>
        <taxon>Bacteria</taxon>
        <taxon>Bacillati</taxon>
        <taxon>Actinomycetota</taxon>
        <taxon>Actinomycetes</taxon>
        <taxon>Micromonosporales</taxon>
        <taxon>Micromonosporaceae</taxon>
        <taxon>Micromonospora</taxon>
    </lineage>
</organism>